<gene>
    <name evidence="1" type="ORF">MJO28_006592</name>
</gene>
<sequence length="60" mass="6968">MKGGRRDRSVNFRKSTTQLTGFWSVSYAEALMWLGEKILGRKETKVVGRYKTIINTYNSH</sequence>
<evidence type="ECO:0000313" key="1">
    <source>
        <dbReference type="EMBL" id="KAI7954045.1"/>
    </source>
</evidence>
<name>A0ACC0EIB0_9BASI</name>
<keyword evidence="2" id="KW-1185">Reference proteome</keyword>
<protein>
    <submittedName>
        <fullName evidence="1">Uncharacterized protein</fullName>
    </submittedName>
</protein>
<evidence type="ECO:0000313" key="2">
    <source>
        <dbReference type="Proteomes" id="UP001060170"/>
    </source>
</evidence>
<dbReference type="Proteomes" id="UP001060170">
    <property type="component" value="Chromosome 6"/>
</dbReference>
<reference evidence="2" key="2">
    <citation type="journal article" date="2018" name="Mol. Plant Microbe Interact.">
        <title>Genome sequence resources for the wheat stripe rust pathogen (Puccinia striiformis f. sp. tritici) and the barley stripe rust pathogen (Puccinia striiformis f. sp. hordei).</title>
        <authorList>
            <person name="Xia C."/>
            <person name="Wang M."/>
            <person name="Yin C."/>
            <person name="Cornejo O.E."/>
            <person name="Hulbert S.H."/>
            <person name="Chen X."/>
        </authorList>
    </citation>
    <scope>NUCLEOTIDE SEQUENCE [LARGE SCALE GENOMIC DNA]</scope>
    <source>
        <strain evidence="2">93-210</strain>
    </source>
</reference>
<accession>A0ACC0EIB0</accession>
<comment type="caution">
    <text evidence="1">The sequence shown here is derived from an EMBL/GenBank/DDBJ whole genome shotgun (WGS) entry which is preliminary data.</text>
</comment>
<organism evidence="1 2">
    <name type="scientific">Puccinia striiformis f. sp. tritici</name>
    <dbReference type="NCBI Taxonomy" id="168172"/>
    <lineage>
        <taxon>Eukaryota</taxon>
        <taxon>Fungi</taxon>
        <taxon>Dikarya</taxon>
        <taxon>Basidiomycota</taxon>
        <taxon>Pucciniomycotina</taxon>
        <taxon>Pucciniomycetes</taxon>
        <taxon>Pucciniales</taxon>
        <taxon>Pucciniaceae</taxon>
        <taxon>Puccinia</taxon>
    </lineage>
</organism>
<reference evidence="1 2" key="3">
    <citation type="journal article" date="2022" name="Microbiol. Spectr.">
        <title>Folding features and dynamics of 3D genome architecture in plant fungal pathogens.</title>
        <authorList>
            <person name="Xia C."/>
        </authorList>
    </citation>
    <scope>NUCLEOTIDE SEQUENCE [LARGE SCALE GENOMIC DNA]</scope>
    <source>
        <strain evidence="1 2">93-210</strain>
    </source>
</reference>
<reference evidence="2" key="1">
    <citation type="journal article" date="2018" name="BMC Genomics">
        <title>Genomic insights into host adaptation between the wheat stripe rust pathogen (Puccinia striiformis f. sp. tritici) and the barley stripe rust pathogen (Puccinia striiformis f. sp. hordei).</title>
        <authorList>
            <person name="Xia C."/>
            <person name="Wang M."/>
            <person name="Yin C."/>
            <person name="Cornejo O.E."/>
            <person name="Hulbert S.H."/>
            <person name="Chen X."/>
        </authorList>
    </citation>
    <scope>NUCLEOTIDE SEQUENCE [LARGE SCALE GENOMIC DNA]</scope>
    <source>
        <strain evidence="2">93-210</strain>
    </source>
</reference>
<dbReference type="EMBL" id="CM045870">
    <property type="protein sequence ID" value="KAI7954045.1"/>
    <property type="molecule type" value="Genomic_DNA"/>
</dbReference>
<proteinExistence type="predicted"/>